<organism evidence="1 2">
    <name type="scientific">Paenibacillus artemisiicola</name>
    <dbReference type="NCBI Taxonomy" id="1172618"/>
    <lineage>
        <taxon>Bacteria</taxon>
        <taxon>Bacillati</taxon>
        <taxon>Bacillota</taxon>
        <taxon>Bacilli</taxon>
        <taxon>Bacillales</taxon>
        <taxon>Paenibacillaceae</taxon>
        <taxon>Paenibacillus</taxon>
    </lineage>
</organism>
<sequence>MIIKGTVLVFINTSRSDKELFLNGCAQGGSRLLAIDNGTSALFRRRNIQKRVTILTVEDCPGEQDNNFLEVSPATAEMFQLRNEFLYFLEFNDITNVLAISLRRTRTTATFGIEEVNELRNDTLLVTFDTFVQLNLPANNTILTVTRAGKIKKLRLQVVSSEIEGAGFETSPQTATFLGFITGNRYILRFNQVTNVLEIRSVGAK</sequence>
<name>A0ABS3W4A6_9BACL</name>
<accession>A0ABS3W4A6</accession>
<comment type="caution">
    <text evidence="1">The sequence shown here is derived from an EMBL/GenBank/DDBJ whole genome shotgun (WGS) entry which is preliminary data.</text>
</comment>
<evidence type="ECO:0000313" key="2">
    <source>
        <dbReference type="Proteomes" id="UP000670947"/>
    </source>
</evidence>
<keyword evidence="2" id="KW-1185">Reference proteome</keyword>
<dbReference type="EMBL" id="JAGGDJ010000001">
    <property type="protein sequence ID" value="MBO7743137.1"/>
    <property type="molecule type" value="Genomic_DNA"/>
</dbReference>
<proteinExistence type="predicted"/>
<protein>
    <submittedName>
        <fullName evidence="1">Uncharacterized protein</fullName>
    </submittedName>
</protein>
<gene>
    <name evidence="1" type="ORF">I8J29_02940</name>
</gene>
<reference evidence="1 2" key="1">
    <citation type="submission" date="2021-03" db="EMBL/GenBank/DDBJ databases">
        <title>Paenibacillus artemisicola MWE-103 whole genome sequence.</title>
        <authorList>
            <person name="Ham Y.J."/>
        </authorList>
    </citation>
    <scope>NUCLEOTIDE SEQUENCE [LARGE SCALE GENOMIC DNA]</scope>
    <source>
        <strain evidence="1 2">MWE-103</strain>
    </source>
</reference>
<dbReference type="Proteomes" id="UP000670947">
    <property type="component" value="Unassembled WGS sequence"/>
</dbReference>
<dbReference type="RefSeq" id="WP_208846114.1">
    <property type="nucleotide sequence ID" value="NZ_JAGGDJ010000001.1"/>
</dbReference>
<evidence type="ECO:0000313" key="1">
    <source>
        <dbReference type="EMBL" id="MBO7743137.1"/>
    </source>
</evidence>